<reference evidence="1" key="2">
    <citation type="submission" date="2020-06" db="EMBL/GenBank/DDBJ databases">
        <title>Helianthus annuus Genome sequencing and assembly Release 2.</title>
        <authorList>
            <person name="Gouzy J."/>
            <person name="Langlade N."/>
            <person name="Munos S."/>
        </authorList>
    </citation>
    <scope>NUCLEOTIDE SEQUENCE</scope>
    <source>
        <tissue evidence="1">Leaves</tissue>
    </source>
</reference>
<dbReference type="Gramene" id="mRNA:HanXRQr2_Chr06g0243971">
    <property type="protein sequence ID" value="mRNA:HanXRQr2_Chr06g0243971"/>
    <property type="gene ID" value="HanXRQr2_Chr06g0243971"/>
</dbReference>
<reference evidence="1" key="1">
    <citation type="journal article" date="2017" name="Nature">
        <title>The sunflower genome provides insights into oil metabolism, flowering and Asterid evolution.</title>
        <authorList>
            <person name="Badouin H."/>
            <person name="Gouzy J."/>
            <person name="Grassa C.J."/>
            <person name="Murat F."/>
            <person name="Staton S.E."/>
            <person name="Cottret L."/>
            <person name="Lelandais-Briere C."/>
            <person name="Owens G.L."/>
            <person name="Carrere S."/>
            <person name="Mayjonade B."/>
            <person name="Legrand L."/>
            <person name="Gill N."/>
            <person name="Kane N.C."/>
            <person name="Bowers J.E."/>
            <person name="Hubner S."/>
            <person name="Bellec A."/>
            <person name="Berard A."/>
            <person name="Berges H."/>
            <person name="Blanchet N."/>
            <person name="Boniface M.C."/>
            <person name="Brunel D."/>
            <person name="Catrice O."/>
            <person name="Chaidir N."/>
            <person name="Claudel C."/>
            <person name="Donnadieu C."/>
            <person name="Faraut T."/>
            <person name="Fievet G."/>
            <person name="Helmstetter N."/>
            <person name="King M."/>
            <person name="Knapp S.J."/>
            <person name="Lai Z."/>
            <person name="Le Paslier M.C."/>
            <person name="Lippi Y."/>
            <person name="Lorenzon L."/>
            <person name="Mandel J.R."/>
            <person name="Marage G."/>
            <person name="Marchand G."/>
            <person name="Marquand E."/>
            <person name="Bret-Mestries E."/>
            <person name="Morien E."/>
            <person name="Nambeesan S."/>
            <person name="Nguyen T."/>
            <person name="Pegot-Espagnet P."/>
            <person name="Pouilly N."/>
            <person name="Raftis F."/>
            <person name="Sallet E."/>
            <person name="Schiex T."/>
            <person name="Thomas J."/>
            <person name="Vandecasteele C."/>
            <person name="Vares D."/>
            <person name="Vear F."/>
            <person name="Vautrin S."/>
            <person name="Crespi M."/>
            <person name="Mangin B."/>
            <person name="Burke J.M."/>
            <person name="Salse J."/>
            <person name="Munos S."/>
            <person name="Vincourt P."/>
            <person name="Rieseberg L.H."/>
            <person name="Langlade N.B."/>
        </authorList>
    </citation>
    <scope>NUCLEOTIDE SEQUENCE</scope>
    <source>
        <tissue evidence="1">Leaves</tissue>
    </source>
</reference>
<sequence length="43" mass="4637">MQTYTTLKLQRSLSYPLTLSQGSISQGPLVANITIVGTTGSYF</sequence>
<comment type="caution">
    <text evidence="1">The sequence shown here is derived from an EMBL/GenBank/DDBJ whole genome shotgun (WGS) entry which is preliminary data.</text>
</comment>
<evidence type="ECO:0000313" key="1">
    <source>
        <dbReference type="EMBL" id="KAF5801079.1"/>
    </source>
</evidence>
<dbReference type="Proteomes" id="UP000215914">
    <property type="component" value="Unassembled WGS sequence"/>
</dbReference>
<name>A0A9K3NI51_HELAN</name>
<organism evidence="1 2">
    <name type="scientific">Helianthus annuus</name>
    <name type="common">Common sunflower</name>
    <dbReference type="NCBI Taxonomy" id="4232"/>
    <lineage>
        <taxon>Eukaryota</taxon>
        <taxon>Viridiplantae</taxon>
        <taxon>Streptophyta</taxon>
        <taxon>Embryophyta</taxon>
        <taxon>Tracheophyta</taxon>
        <taxon>Spermatophyta</taxon>
        <taxon>Magnoliopsida</taxon>
        <taxon>eudicotyledons</taxon>
        <taxon>Gunneridae</taxon>
        <taxon>Pentapetalae</taxon>
        <taxon>asterids</taxon>
        <taxon>campanulids</taxon>
        <taxon>Asterales</taxon>
        <taxon>Asteraceae</taxon>
        <taxon>Asteroideae</taxon>
        <taxon>Heliantheae alliance</taxon>
        <taxon>Heliantheae</taxon>
        <taxon>Helianthus</taxon>
    </lineage>
</organism>
<protein>
    <submittedName>
        <fullName evidence="1">Uncharacterized protein</fullName>
    </submittedName>
</protein>
<proteinExistence type="predicted"/>
<gene>
    <name evidence="1" type="ORF">HanXRQr2_Chr06g0243971</name>
</gene>
<evidence type="ECO:0000313" key="2">
    <source>
        <dbReference type="Proteomes" id="UP000215914"/>
    </source>
</evidence>
<dbReference type="AlphaFoldDB" id="A0A9K3NI51"/>
<keyword evidence="2" id="KW-1185">Reference proteome</keyword>
<dbReference type="EMBL" id="MNCJ02000321">
    <property type="protein sequence ID" value="KAF5801079.1"/>
    <property type="molecule type" value="Genomic_DNA"/>
</dbReference>
<accession>A0A9K3NI51</accession>